<dbReference type="NCBIfam" id="TIGR04183">
    <property type="entry name" value="Por_Secre_tail"/>
    <property type="match status" value="1"/>
</dbReference>
<feature type="non-terminal residue" evidence="2">
    <location>
        <position position="1"/>
    </location>
</feature>
<protein>
    <recommendedName>
        <fullName evidence="1">FlgD/Vpr Ig-like domain-containing protein</fullName>
    </recommendedName>
</protein>
<name>X1NFY1_9ZZZZ</name>
<dbReference type="AlphaFoldDB" id="X1NFY1"/>
<accession>X1NFY1</accession>
<dbReference type="InterPro" id="IPR026444">
    <property type="entry name" value="Secre_tail"/>
</dbReference>
<dbReference type="Pfam" id="PF13860">
    <property type="entry name" value="FlgD_ig"/>
    <property type="match status" value="1"/>
</dbReference>
<dbReference type="Gene3D" id="2.60.40.4070">
    <property type="match status" value="1"/>
</dbReference>
<proteinExistence type="predicted"/>
<evidence type="ECO:0000313" key="2">
    <source>
        <dbReference type="EMBL" id="GAI17574.1"/>
    </source>
</evidence>
<organism evidence="2">
    <name type="scientific">marine sediment metagenome</name>
    <dbReference type="NCBI Taxonomy" id="412755"/>
    <lineage>
        <taxon>unclassified sequences</taxon>
        <taxon>metagenomes</taxon>
        <taxon>ecological metagenomes</taxon>
    </lineage>
</organism>
<dbReference type="InterPro" id="IPR025965">
    <property type="entry name" value="FlgD/Vpr_Ig-like"/>
</dbReference>
<dbReference type="EMBL" id="BARV01006877">
    <property type="protein sequence ID" value="GAI17574.1"/>
    <property type="molecule type" value="Genomic_DNA"/>
</dbReference>
<evidence type="ECO:0000259" key="1">
    <source>
        <dbReference type="Pfam" id="PF13860"/>
    </source>
</evidence>
<reference evidence="2" key="1">
    <citation type="journal article" date="2014" name="Front. Microbiol.">
        <title>High frequency of phylogenetically diverse reductive dehalogenase-homologous genes in deep subseafloor sedimentary metagenomes.</title>
        <authorList>
            <person name="Kawai M."/>
            <person name="Futagami T."/>
            <person name="Toyoda A."/>
            <person name="Takaki Y."/>
            <person name="Nishi S."/>
            <person name="Hori S."/>
            <person name="Arai W."/>
            <person name="Tsubouchi T."/>
            <person name="Morono Y."/>
            <person name="Uchiyama I."/>
            <person name="Ito T."/>
            <person name="Fujiyama A."/>
            <person name="Inagaki F."/>
            <person name="Takami H."/>
        </authorList>
    </citation>
    <scope>NUCLEOTIDE SEQUENCE</scope>
    <source>
        <strain evidence="2">Expedition CK06-06</strain>
    </source>
</reference>
<comment type="caution">
    <text evidence="2">The sequence shown here is derived from an EMBL/GenBank/DDBJ whole genome shotgun (WGS) entry which is preliminary data.</text>
</comment>
<sequence>SKIHFHEDFTIQYCVNKKCNTNIRIYDASGRLVRLLVDKRQLPGVYSIKWDGCDTNGTDVPNGVYFYKIEGDRYTKIKKVVKIY</sequence>
<gene>
    <name evidence="2" type="ORF">S06H3_14073</name>
</gene>
<feature type="domain" description="FlgD/Vpr Ig-like" evidence="1">
    <location>
        <begin position="17"/>
        <end position="71"/>
    </location>
</feature>